<reference evidence="3" key="1">
    <citation type="submission" date="2024-04" db="EMBL/GenBank/DDBJ databases">
        <authorList>
            <person name="Shaw F."/>
            <person name="Minotto A."/>
        </authorList>
    </citation>
    <scope>NUCLEOTIDE SEQUENCE [LARGE SCALE GENOMIC DNA]</scope>
</reference>
<proteinExistence type="predicted"/>
<evidence type="ECO:0000313" key="3">
    <source>
        <dbReference type="Proteomes" id="UP001497453"/>
    </source>
</evidence>
<feature type="compositionally biased region" description="Polar residues" evidence="1">
    <location>
        <begin position="196"/>
        <end position="207"/>
    </location>
</feature>
<dbReference type="Proteomes" id="UP001497453">
    <property type="component" value="Chromosome 1"/>
</dbReference>
<organism evidence="2 3">
    <name type="scientific">Somion occarium</name>
    <dbReference type="NCBI Taxonomy" id="3059160"/>
    <lineage>
        <taxon>Eukaryota</taxon>
        <taxon>Fungi</taxon>
        <taxon>Dikarya</taxon>
        <taxon>Basidiomycota</taxon>
        <taxon>Agaricomycotina</taxon>
        <taxon>Agaricomycetes</taxon>
        <taxon>Polyporales</taxon>
        <taxon>Cerrenaceae</taxon>
        <taxon>Somion</taxon>
    </lineage>
</organism>
<evidence type="ECO:0000256" key="1">
    <source>
        <dbReference type="SAM" id="MobiDB-lite"/>
    </source>
</evidence>
<evidence type="ECO:0000313" key="2">
    <source>
        <dbReference type="EMBL" id="CAL1695687.1"/>
    </source>
</evidence>
<dbReference type="EMBL" id="OZ037944">
    <property type="protein sequence ID" value="CAL1695687.1"/>
    <property type="molecule type" value="Genomic_DNA"/>
</dbReference>
<gene>
    <name evidence="2" type="ORF">GFSPODELE1_LOCUS857</name>
</gene>
<name>A0ABP1CJ32_9APHY</name>
<keyword evidence="3" id="KW-1185">Reference proteome</keyword>
<protein>
    <submittedName>
        <fullName evidence="2">Uncharacterized protein</fullName>
    </submittedName>
</protein>
<accession>A0ABP1CJ32</accession>
<sequence length="494" mass="55787">MASHRRTHQPQLNYFQQAPVRGQLEPLSADGYSRTGWRWLQCTDTPNELRLKVLLPPRTALVYAHILRVEAAELAKDREASWDRIMQIRHLKDRMIRKCQRLAKGSVPQDRSTSHPMFLTIHAPPDFRLKEMERWFRDQGADITQGSSEGPTRPYCCDKCSPPAHVVAPLQTAPRRVTASSGRTTARVPDRARRASVSQSANPASTSQRKHAKSRAQPLPVQVRSRHAERAPNVRRSSTPSPLPTPHRSRSVSPYHGSRAGSSLARANVRSPDPVPIPFRSSTMLDEGHLAFVDSPEPMDRSVPVSPEPEPVRPSSPNSTLVDAPADDKVPFPAPGPELETIHEGPEDPESSHRPTLPRRRSSLKKSGSMSRLSVISQTKSVTWAMDRAWEEQVTKYTKAVDEADAVAHELDGAREAYHNHVAEMRRLCRNVIQASEKVRLESENLHQQEDVMRSQEDTLMECCNRLERMELQYREKVLGILEETKRIVQLCDK</sequence>
<feature type="region of interest" description="Disordered" evidence="1">
    <location>
        <begin position="169"/>
        <end position="281"/>
    </location>
</feature>
<feature type="region of interest" description="Disordered" evidence="1">
    <location>
        <begin position="293"/>
        <end position="372"/>
    </location>
</feature>
<feature type="compositionally biased region" description="Basic and acidic residues" evidence="1">
    <location>
        <begin position="340"/>
        <end position="353"/>
    </location>
</feature>